<dbReference type="AlphaFoldDB" id="A0A9P6Y6F5"/>
<protein>
    <recommendedName>
        <fullName evidence="1">Reverse transcriptase domain-containing protein</fullName>
    </recommendedName>
</protein>
<evidence type="ECO:0000313" key="2">
    <source>
        <dbReference type="EMBL" id="KAG1540621.1"/>
    </source>
</evidence>
<dbReference type="PANTHER" id="PTHR19446">
    <property type="entry name" value="REVERSE TRANSCRIPTASES"/>
    <property type="match status" value="1"/>
</dbReference>
<dbReference type="SUPFAM" id="SSF56219">
    <property type="entry name" value="DNase I-like"/>
    <property type="match status" value="1"/>
</dbReference>
<dbReference type="PROSITE" id="PS50878">
    <property type="entry name" value="RT_POL"/>
    <property type="match status" value="1"/>
</dbReference>
<reference evidence="2" key="1">
    <citation type="journal article" date="2020" name="Microb. Genom.">
        <title>Genetic diversity of clinical and environmental Mucorales isolates obtained from an investigation of mucormycosis cases among solid organ transplant recipients.</title>
        <authorList>
            <person name="Nguyen M.H."/>
            <person name="Kaul D."/>
            <person name="Muto C."/>
            <person name="Cheng S.J."/>
            <person name="Richter R.A."/>
            <person name="Bruno V.M."/>
            <person name="Liu G."/>
            <person name="Beyhan S."/>
            <person name="Sundermann A.J."/>
            <person name="Mounaud S."/>
            <person name="Pasculle A.W."/>
            <person name="Nierman W.C."/>
            <person name="Driscoll E."/>
            <person name="Cumbie R."/>
            <person name="Clancy C.J."/>
            <person name="Dupont C.L."/>
        </authorList>
    </citation>
    <scope>NUCLEOTIDE SEQUENCE</scope>
    <source>
        <strain evidence="2">GL16</strain>
    </source>
</reference>
<dbReference type="Gene3D" id="3.60.10.10">
    <property type="entry name" value="Endonuclease/exonuclease/phosphatase"/>
    <property type="match status" value="1"/>
</dbReference>
<name>A0A9P6Y6F5_RHIOR</name>
<dbReference type="Proteomes" id="UP000717996">
    <property type="component" value="Unassembled WGS sequence"/>
</dbReference>
<dbReference type="InterPro" id="IPR000477">
    <property type="entry name" value="RT_dom"/>
</dbReference>
<gene>
    <name evidence="2" type="ORF">G6F51_008410</name>
</gene>
<dbReference type="InterPro" id="IPR036691">
    <property type="entry name" value="Endo/exonu/phosph_ase_sf"/>
</dbReference>
<accession>A0A9P6Y6F5</accession>
<dbReference type="OrthoDB" id="1934719at2759"/>
<evidence type="ECO:0000259" key="1">
    <source>
        <dbReference type="PROSITE" id="PS50878"/>
    </source>
</evidence>
<feature type="domain" description="Reverse transcriptase" evidence="1">
    <location>
        <begin position="355"/>
        <end position="641"/>
    </location>
</feature>
<dbReference type="InterPro" id="IPR043502">
    <property type="entry name" value="DNA/RNA_pol_sf"/>
</dbReference>
<dbReference type="Pfam" id="PF00078">
    <property type="entry name" value="RVT_1"/>
    <property type="match status" value="1"/>
</dbReference>
<dbReference type="SUPFAM" id="SSF56672">
    <property type="entry name" value="DNA/RNA polymerases"/>
    <property type="match status" value="1"/>
</dbReference>
<dbReference type="EMBL" id="JAANIT010001376">
    <property type="protein sequence ID" value="KAG1540621.1"/>
    <property type="molecule type" value="Genomic_DNA"/>
</dbReference>
<sequence length="750" mass="86952">MTFQETHVSDNTLSIINTQFQARYSLWIRRCGIVSFSPSFIFSDNLAPKNDRMIFTKVKHPYNAFVTFWLLVLYVPATSGRQRQQFFDQVLHLLHNQDLDINFDRLFITGDFNYSYLRPKLSSQTSIQKNDATYSTINHIFVNQAFRTQVIESNLHRLNASWTDHSLLSATCCLDPSPSGPGLWWGNPLLARKPAYQQCHRQHLDHILLNIHSGWNTQKKWDFVKRQVKKVTCSFAIGYSNWRRRMIRQLQSDRNRFLCSKSPTDVRLQRLIILDQQIASLQQELSEILALKANVRWQEADHLLEPICNDKIIHKTALVENKSSSPGEDGLGYGFLYQLFRYPPLQFLILQVYNQALNSHTFHTSWQGLKIRLLAKKGDLTSLQNWRPISLINCDAKIYTRIINSRMRQVISPIINRCQTGFMPNHFIAENRLVLNMVMGHARRCNRNDIALLLDQEEAYGRVNPSYFRVVILKLGFPSVLINSLIGLFFGNRVRINVNVHFTNEINQCRGLYQGDPLSPILFKLALEPFLRHIIQGNSVLGFSFTPLSSKIPPPSDLKVLSYADDVCVFLSSPEGFVRVQYHLHIYGQVPNTKVNLSKTEAIFLNGCTSPSWQQTLLQYQVVKWHNHTKPQPLRYLEFIVIQSLAHHTYAEERVSRLQKAKKKSELRDVLKNKTGVWMRRVHDKVVKISTDNHTLKSKRKLGRILMKNNPYCKFDYLRNNTLNFNGAEIGTMIQQSSEEDYIMTDVADI</sequence>
<organism evidence="2 3">
    <name type="scientific">Rhizopus oryzae</name>
    <name type="common">Mucormycosis agent</name>
    <name type="synonym">Rhizopus arrhizus var. delemar</name>
    <dbReference type="NCBI Taxonomy" id="64495"/>
    <lineage>
        <taxon>Eukaryota</taxon>
        <taxon>Fungi</taxon>
        <taxon>Fungi incertae sedis</taxon>
        <taxon>Mucoromycota</taxon>
        <taxon>Mucoromycotina</taxon>
        <taxon>Mucoromycetes</taxon>
        <taxon>Mucorales</taxon>
        <taxon>Mucorineae</taxon>
        <taxon>Rhizopodaceae</taxon>
        <taxon>Rhizopus</taxon>
    </lineage>
</organism>
<evidence type="ECO:0000313" key="3">
    <source>
        <dbReference type="Proteomes" id="UP000717996"/>
    </source>
</evidence>
<proteinExistence type="predicted"/>
<dbReference type="CDD" id="cd01650">
    <property type="entry name" value="RT_nLTR_like"/>
    <property type="match status" value="1"/>
</dbReference>
<comment type="caution">
    <text evidence="2">The sequence shown here is derived from an EMBL/GenBank/DDBJ whole genome shotgun (WGS) entry which is preliminary data.</text>
</comment>